<gene>
    <name evidence="7" type="ORF">IV38_GL000954</name>
    <name evidence="8" type="ORF">IV40_GL000899</name>
</gene>
<feature type="transmembrane region" description="Helical" evidence="6">
    <location>
        <begin position="7"/>
        <end position="30"/>
    </location>
</feature>
<feature type="transmembrane region" description="Helical" evidence="6">
    <location>
        <begin position="135"/>
        <end position="165"/>
    </location>
</feature>
<dbReference type="OrthoDB" id="9780109at2"/>
<sequence length="248" mass="26390">MTLFIIIIANIIIGALVGMTGVAGFLLPILYTSLVFPVNAGLAFSFAAFVVSGTLGTYNYHKLRLLDFPLACKLGIGSFIGAILGVRLNLLLSSATIKTILYWVVLLSGISILIKTRQTTSSNHKQQHQLQKNSFLFVLGAITGLICALSGAGGPILVMPLLLLFDCEPHLAVGVALLDSVFISLPAAVGYLSQINLNNYLLLFILILVSHGIGVYGGSRYGNRLNGTYLKIGVALFSIGIAALHLFL</sequence>
<keyword evidence="3 6" id="KW-0812">Transmembrane</keyword>
<keyword evidence="9" id="KW-1185">Reference proteome</keyword>
<dbReference type="GO" id="GO:0005886">
    <property type="term" value="C:plasma membrane"/>
    <property type="evidence" value="ECO:0007669"/>
    <property type="project" value="UniProtKB-SubCell"/>
</dbReference>
<evidence type="ECO:0000313" key="9">
    <source>
        <dbReference type="Proteomes" id="UP000051645"/>
    </source>
</evidence>
<evidence type="ECO:0000313" key="8">
    <source>
        <dbReference type="EMBL" id="KRN32841.1"/>
    </source>
</evidence>
<evidence type="ECO:0000256" key="2">
    <source>
        <dbReference type="ARBA" id="ARBA00009142"/>
    </source>
</evidence>
<comment type="subcellular location">
    <subcellularLocation>
        <location evidence="6">Cell membrane</location>
        <topology evidence="6">Multi-pass membrane protein</topology>
    </subcellularLocation>
    <subcellularLocation>
        <location evidence="1">Membrane</location>
        <topology evidence="1">Multi-pass membrane protein</topology>
    </subcellularLocation>
</comment>
<organism evidence="7 10">
    <name type="scientific">Lactobacillus selangorensis</name>
    <dbReference type="NCBI Taxonomy" id="81857"/>
    <lineage>
        <taxon>Bacteria</taxon>
        <taxon>Bacillati</taxon>
        <taxon>Bacillota</taxon>
        <taxon>Bacilli</taxon>
        <taxon>Lactobacillales</taxon>
        <taxon>Lactobacillaceae</taxon>
        <taxon>Lactobacillus</taxon>
    </lineage>
</organism>
<keyword evidence="4 6" id="KW-1133">Transmembrane helix</keyword>
<evidence type="ECO:0000256" key="6">
    <source>
        <dbReference type="RuleBase" id="RU363041"/>
    </source>
</evidence>
<name>A0A0R2FV63_9LACO</name>
<feature type="transmembrane region" description="Helical" evidence="6">
    <location>
        <begin position="96"/>
        <end position="114"/>
    </location>
</feature>
<dbReference type="PANTHER" id="PTHR43701:SF2">
    <property type="entry name" value="MEMBRANE TRANSPORTER PROTEIN YJNA-RELATED"/>
    <property type="match status" value="1"/>
</dbReference>
<dbReference type="EMBL" id="JQAT01000002">
    <property type="protein sequence ID" value="KRN28749.1"/>
    <property type="molecule type" value="Genomic_DNA"/>
</dbReference>
<dbReference type="Proteomes" id="UP000051645">
    <property type="component" value="Unassembled WGS sequence"/>
</dbReference>
<dbReference type="AlphaFoldDB" id="A0A0R2FV63"/>
<dbReference type="InterPro" id="IPR051598">
    <property type="entry name" value="TSUP/Inactive_protease-like"/>
</dbReference>
<feature type="transmembrane region" description="Helical" evidence="6">
    <location>
        <begin position="199"/>
        <end position="217"/>
    </location>
</feature>
<dbReference type="PATRIC" id="fig|81857.3.peg.959"/>
<protein>
    <recommendedName>
        <fullName evidence="6">Probable membrane transporter protein</fullName>
    </recommendedName>
</protein>
<dbReference type="PANTHER" id="PTHR43701">
    <property type="entry name" value="MEMBRANE TRANSPORTER PROTEIN MJ0441-RELATED"/>
    <property type="match status" value="1"/>
</dbReference>
<evidence type="ECO:0000256" key="1">
    <source>
        <dbReference type="ARBA" id="ARBA00004141"/>
    </source>
</evidence>
<accession>A0A0R2FV63</accession>
<feature type="transmembrane region" description="Helical" evidence="6">
    <location>
        <begin position="36"/>
        <end position="58"/>
    </location>
</feature>
<evidence type="ECO:0000313" key="7">
    <source>
        <dbReference type="EMBL" id="KRN28749.1"/>
    </source>
</evidence>
<feature type="transmembrane region" description="Helical" evidence="6">
    <location>
        <begin position="70"/>
        <end position="90"/>
    </location>
</feature>
<dbReference type="STRING" id="81857.IV38_GL000954"/>
<feature type="transmembrane region" description="Helical" evidence="6">
    <location>
        <begin position="229"/>
        <end position="247"/>
    </location>
</feature>
<comment type="caution">
    <text evidence="7">The sequence shown here is derived from an EMBL/GenBank/DDBJ whole genome shotgun (WGS) entry which is preliminary data.</text>
</comment>
<dbReference type="EMBL" id="JQAZ01000002">
    <property type="protein sequence ID" value="KRN32841.1"/>
    <property type="molecule type" value="Genomic_DNA"/>
</dbReference>
<evidence type="ECO:0000256" key="4">
    <source>
        <dbReference type="ARBA" id="ARBA00022989"/>
    </source>
</evidence>
<keyword evidence="5 6" id="KW-0472">Membrane</keyword>
<feature type="transmembrane region" description="Helical" evidence="6">
    <location>
        <begin position="171"/>
        <end position="192"/>
    </location>
</feature>
<evidence type="ECO:0000313" key="10">
    <source>
        <dbReference type="Proteomes" id="UP000051751"/>
    </source>
</evidence>
<keyword evidence="6" id="KW-1003">Cell membrane</keyword>
<dbReference type="InterPro" id="IPR002781">
    <property type="entry name" value="TM_pro_TauE-like"/>
</dbReference>
<evidence type="ECO:0000256" key="3">
    <source>
        <dbReference type="ARBA" id="ARBA00022692"/>
    </source>
</evidence>
<reference evidence="9 10" key="1">
    <citation type="journal article" date="2015" name="Genome Announc.">
        <title>Expanding the biotechnology potential of lactobacilli through comparative genomics of 213 strains and associated genera.</title>
        <authorList>
            <person name="Sun Z."/>
            <person name="Harris H.M."/>
            <person name="McCann A."/>
            <person name="Guo C."/>
            <person name="Argimon S."/>
            <person name="Zhang W."/>
            <person name="Yang X."/>
            <person name="Jeffery I.B."/>
            <person name="Cooney J.C."/>
            <person name="Kagawa T.F."/>
            <person name="Liu W."/>
            <person name="Song Y."/>
            <person name="Salvetti E."/>
            <person name="Wrobel A."/>
            <person name="Rasinkangas P."/>
            <person name="Parkhill J."/>
            <person name="Rea M.C."/>
            <person name="O'Sullivan O."/>
            <person name="Ritari J."/>
            <person name="Douillard F.P."/>
            <person name="Paul Ross R."/>
            <person name="Yang R."/>
            <person name="Briner A.E."/>
            <person name="Felis G.E."/>
            <person name="de Vos W.M."/>
            <person name="Barrangou R."/>
            <person name="Klaenhammer T.R."/>
            <person name="Caufield P.W."/>
            <person name="Cui Y."/>
            <person name="Zhang H."/>
            <person name="O'Toole P.W."/>
        </authorList>
    </citation>
    <scope>NUCLEOTIDE SEQUENCE [LARGE SCALE GENOMIC DNA]</scope>
    <source>
        <strain evidence="7 10">ATCC BAA-66</strain>
        <strain evidence="8 9">DSM 13344</strain>
    </source>
</reference>
<evidence type="ECO:0000256" key="5">
    <source>
        <dbReference type="ARBA" id="ARBA00023136"/>
    </source>
</evidence>
<proteinExistence type="inferred from homology"/>
<dbReference type="RefSeq" id="WP_057769082.1">
    <property type="nucleotide sequence ID" value="NZ_JQAT01000002.1"/>
</dbReference>
<comment type="similarity">
    <text evidence="2 6">Belongs to the 4-toluene sulfonate uptake permease (TSUP) (TC 2.A.102) family.</text>
</comment>
<dbReference type="Proteomes" id="UP000051751">
    <property type="component" value="Unassembled WGS sequence"/>
</dbReference>
<dbReference type="Pfam" id="PF01925">
    <property type="entry name" value="TauE"/>
    <property type="match status" value="1"/>
</dbReference>